<dbReference type="CDD" id="cd03801">
    <property type="entry name" value="GT4_PimA-like"/>
    <property type="match status" value="1"/>
</dbReference>
<dbReference type="EMBL" id="CP051128">
    <property type="protein sequence ID" value="QIZ10656.1"/>
    <property type="molecule type" value="Genomic_DNA"/>
</dbReference>
<gene>
    <name evidence="3" type="ORF">HFZ78_31275</name>
</gene>
<evidence type="ECO:0000313" key="4">
    <source>
        <dbReference type="Proteomes" id="UP000501868"/>
    </source>
</evidence>
<dbReference type="PANTHER" id="PTHR45947">
    <property type="entry name" value="SULFOQUINOVOSYL TRANSFERASE SQD2"/>
    <property type="match status" value="1"/>
</dbReference>
<protein>
    <submittedName>
        <fullName evidence="3">Glycosyltransferase family 4 protein</fullName>
    </submittedName>
</protein>
<dbReference type="GO" id="GO:0016757">
    <property type="term" value="F:glycosyltransferase activity"/>
    <property type="evidence" value="ECO:0007669"/>
    <property type="project" value="InterPro"/>
</dbReference>
<keyword evidence="3" id="KW-0808">Transferase</keyword>
<dbReference type="SUPFAM" id="SSF53756">
    <property type="entry name" value="UDP-Glycosyltransferase/glycogen phosphorylase"/>
    <property type="match status" value="1"/>
</dbReference>
<dbReference type="Pfam" id="PF00534">
    <property type="entry name" value="Glycos_transf_1"/>
    <property type="match status" value="1"/>
</dbReference>
<sequence>MYEDNILMVLDSFDIGGTETHVLSLVEEMVSRNLKVIVLGKNGLVKKSFLDLGCKVFEVNYPNHKNEQQLAEFSTMVKNIIINEKINVIHAHQTPSAYLIFSIAKDLNIPTVFTVHGTYYPIEQLTQVLNLTSKIISVSYPVYNYIQNNTSLNSFIVPNGINTQKYTFGTITNLRNELNIPPDATLLMYASRLTWAKGKICLTLLKACKNLKLRGFDIHVVIVGKGTYFKKITKLADKIHVLCESKFIHILGERQDMETLLSSADCVIGTGRVALEAMSCGKPVIAVGNHGYFGVIDKDHYEEAWKCYFGDHGSISKSSRRIFFRDISKLISKKDFLHKMGVDLREWVETEFNIKEMTNRTLEIYESCKGE</sequence>
<reference evidence="3 4" key="1">
    <citation type="submission" date="2020-04" db="EMBL/GenBank/DDBJ databases">
        <title>Genome-Wide Identification of 5-Methylcytosine Sites in Bacterial Genomes By High-Throughput Sequencing of MspJI Restriction Fragments.</title>
        <authorList>
            <person name="Wu V."/>
        </authorList>
    </citation>
    <scope>NUCLEOTIDE SEQUENCE [LARGE SCALE GENOMIC DNA]</scope>
    <source>
        <strain evidence="3 4">S2</strain>
    </source>
</reference>
<feature type="domain" description="Glycosyltransferase subfamily 4-like N-terminal" evidence="2">
    <location>
        <begin position="15"/>
        <end position="164"/>
    </location>
</feature>
<evidence type="ECO:0000259" key="1">
    <source>
        <dbReference type="Pfam" id="PF00534"/>
    </source>
</evidence>
<dbReference type="InterPro" id="IPR028098">
    <property type="entry name" value="Glyco_trans_4-like_N"/>
</dbReference>
<dbReference type="Pfam" id="PF13439">
    <property type="entry name" value="Glyco_transf_4"/>
    <property type="match status" value="1"/>
</dbReference>
<dbReference type="InterPro" id="IPR001296">
    <property type="entry name" value="Glyco_trans_1"/>
</dbReference>
<feature type="domain" description="Glycosyl transferase family 1" evidence="1">
    <location>
        <begin position="172"/>
        <end position="299"/>
    </location>
</feature>
<dbReference type="AlphaFoldDB" id="A0A6H1PAP5"/>
<accession>A0A6H1PAP5</accession>
<dbReference type="Proteomes" id="UP000501868">
    <property type="component" value="Chromosome"/>
</dbReference>
<name>A0A6H1PAP5_PRIMG</name>
<proteinExistence type="predicted"/>
<dbReference type="InterPro" id="IPR050194">
    <property type="entry name" value="Glycosyltransferase_grp1"/>
</dbReference>
<dbReference type="PANTHER" id="PTHR45947:SF14">
    <property type="entry name" value="SLL1723 PROTEIN"/>
    <property type="match status" value="1"/>
</dbReference>
<evidence type="ECO:0000313" key="3">
    <source>
        <dbReference type="EMBL" id="QIZ10656.1"/>
    </source>
</evidence>
<reference evidence="3 4" key="2">
    <citation type="submission" date="2020-04" db="EMBL/GenBank/DDBJ databases">
        <authorList>
            <person name="Fomenkov A."/>
            <person name="Anton B.P."/>
            <person name="Roberts R.J."/>
        </authorList>
    </citation>
    <scope>NUCLEOTIDE SEQUENCE [LARGE SCALE GENOMIC DNA]</scope>
    <source>
        <strain evidence="3 4">S2</strain>
    </source>
</reference>
<evidence type="ECO:0000259" key="2">
    <source>
        <dbReference type="Pfam" id="PF13439"/>
    </source>
</evidence>
<organism evidence="3 4">
    <name type="scientific">Priestia megaterium</name>
    <name type="common">Bacillus megaterium</name>
    <dbReference type="NCBI Taxonomy" id="1404"/>
    <lineage>
        <taxon>Bacteria</taxon>
        <taxon>Bacillati</taxon>
        <taxon>Bacillota</taxon>
        <taxon>Bacilli</taxon>
        <taxon>Bacillales</taxon>
        <taxon>Bacillaceae</taxon>
        <taxon>Priestia</taxon>
    </lineage>
</organism>
<dbReference type="Gene3D" id="3.40.50.2000">
    <property type="entry name" value="Glycogen Phosphorylase B"/>
    <property type="match status" value="2"/>
</dbReference>